<accession>V4L6V9</accession>
<feature type="compositionally biased region" description="Polar residues" evidence="1">
    <location>
        <begin position="55"/>
        <end position="88"/>
    </location>
</feature>
<organism evidence="2 3">
    <name type="scientific">Eutrema salsugineum</name>
    <name type="common">Saltwater cress</name>
    <name type="synonym">Sisymbrium salsugineum</name>
    <dbReference type="NCBI Taxonomy" id="72664"/>
    <lineage>
        <taxon>Eukaryota</taxon>
        <taxon>Viridiplantae</taxon>
        <taxon>Streptophyta</taxon>
        <taxon>Embryophyta</taxon>
        <taxon>Tracheophyta</taxon>
        <taxon>Spermatophyta</taxon>
        <taxon>Magnoliopsida</taxon>
        <taxon>eudicotyledons</taxon>
        <taxon>Gunneridae</taxon>
        <taxon>Pentapetalae</taxon>
        <taxon>rosids</taxon>
        <taxon>malvids</taxon>
        <taxon>Brassicales</taxon>
        <taxon>Brassicaceae</taxon>
        <taxon>Eutremeae</taxon>
        <taxon>Eutrema</taxon>
    </lineage>
</organism>
<dbReference type="Proteomes" id="UP000030689">
    <property type="component" value="Unassembled WGS sequence"/>
</dbReference>
<gene>
    <name evidence="2" type="ORF">EUTSA_v10000401mg</name>
</gene>
<name>V4L6V9_EUTSA</name>
<dbReference type="EMBL" id="KI517426">
    <property type="protein sequence ID" value="ESQ46095.1"/>
    <property type="molecule type" value="Genomic_DNA"/>
</dbReference>
<keyword evidence="3" id="KW-1185">Reference proteome</keyword>
<protein>
    <submittedName>
        <fullName evidence="2">Uncharacterized protein</fullName>
    </submittedName>
</protein>
<sequence length="88" mass="9554">MGEIFGFCMLPEDTLLSTSPTARLVFPSHIRVMVSPEPPDPPQPPLPPDPPPSFQLVTSTSASQIQFTHTRTSYPRKSTTTTASVSTL</sequence>
<evidence type="ECO:0000313" key="2">
    <source>
        <dbReference type="EMBL" id="ESQ46095.1"/>
    </source>
</evidence>
<evidence type="ECO:0000256" key="1">
    <source>
        <dbReference type="SAM" id="MobiDB-lite"/>
    </source>
</evidence>
<dbReference type="Gramene" id="ESQ46095">
    <property type="protein sequence ID" value="ESQ46095"/>
    <property type="gene ID" value="EUTSA_v10000401mg"/>
</dbReference>
<evidence type="ECO:0000313" key="3">
    <source>
        <dbReference type="Proteomes" id="UP000030689"/>
    </source>
</evidence>
<dbReference type="KEGG" id="eus:EUTSA_v10000401mg"/>
<feature type="compositionally biased region" description="Pro residues" evidence="1">
    <location>
        <begin position="36"/>
        <end position="53"/>
    </location>
</feature>
<feature type="region of interest" description="Disordered" evidence="1">
    <location>
        <begin position="34"/>
        <end position="88"/>
    </location>
</feature>
<reference evidence="2 3" key="1">
    <citation type="journal article" date="2013" name="Front. Plant Sci.">
        <title>The Reference Genome of the Halophytic Plant Eutrema salsugineum.</title>
        <authorList>
            <person name="Yang R."/>
            <person name="Jarvis D.E."/>
            <person name="Chen H."/>
            <person name="Beilstein M.A."/>
            <person name="Grimwood J."/>
            <person name="Jenkins J."/>
            <person name="Shu S."/>
            <person name="Prochnik S."/>
            <person name="Xin M."/>
            <person name="Ma C."/>
            <person name="Schmutz J."/>
            <person name="Wing R.A."/>
            <person name="Mitchell-Olds T."/>
            <person name="Schumaker K.S."/>
            <person name="Wang X."/>
        </authorList>
    </citation>
    <scope>NUCLEOTIDE SEQUENCE [LARGE SCALE GENOMIC DNA]</scope>
</reference>
<dbReference type="AlphaFoldDB" id="V4L6V9"/>
<proteinExistence type="predicted"/>